<dbReference type="InterPro" id="IPR011611">
    <property type="entry name" value="PfkB_dom"/>
</dbReference>
<dbReference type="SUPFAM" id="SSF53613">
    <property type="entry name" value="Ribokinase-like"/>
    <property type="match status" value="1"/>
</dbReference>
<dbReference type="GO" id="GO:0016301">
    <property type="term" value="F:kinase activity"/>
    <property type="evidence" value="ECO:0007669"/>
    <property type="project" value="UniProtKB-KW"/>
</dbReference>
<keyword evidence="3 5" id="KW-0418">Kinase</keyword>
<evidence type="ECO:0000259" key="4">
    <source>
        <dbReference type="Pfam" id="PF00294"/>
    </source>
</evidence>
<keyword evidence="2" id="KW-0808">Transferase</keyword>
<comment type="similarity">
    <text evidence="1">Belongs to the carbohydrate kinase PfkB family.</text>
</comment>
<feature type="domain" description="Carbohydrate kinase PfkB" evidence="4">
    <location>
        <begin position="4"/>
        <end position="288"/>
    </location>
</feature>
<sequence length="302" mass="32620">MLALAGEVLVDLILEKEAPLGFSGVLGGSALNTATTLSRLGFPVRFFSEVGEDWLSQWSEEEMGWRGLEALLQRHPGPMPLALVRLDEGGNALYSFHRPFQAAYRPAPGGLKGAWAFHFGSLFALEGRTAGGLEALLQEAEGEGALLSYDPNLRARPSPEERRRLEGYLARVDLLKLSLEDAQLLFPEGPVEAVKRLPPPLKVLTLGPEGAVAFFREEEVRLPGERVAVADTVGAGDSFTAGLLALLLGKGYRKANLPQLSLQHLEEALRGAIALSALACTVRGAYLPERGLGAWKKRYLGD</sequence>
<gene>
    <name evidence="5" type="ORF">E0687_06115</name>
</gene>
<dbReference type="Pfam" id="PF00294">
    <property type="entry name" value="PfkB"/>
    <property type="match status" value="1"/>
</dbReference>
<dbReference type="Proteomes" id="UP000297668">
    <property type="component" value="Unassembled WGS sequence"/>
</dbReference>
<protein>
    <submittedName>
        <fullName evidence="5">Carbohydrate kinase</fullName>
    </submittedName>
</protein>
<dbReference type="InterPro" id="IPR002173">
    <property type="entry name" value="Carboh/pur_kinase_PfkB_CS"/>
</dbReference>
<dbReference type="PROSITE" id="PS00583">
    <property type="entry name" value="PFKB_KINASES_1"/>
    <property type="match status" value="1"/>
</dbReference>
<dbReference type="InterPro" id="IPR029056">
    <property type="entry name" value="Ribokinase-like"/>
</dbReference>
<dbReference type="InterPro" id="IPR050306">
    <property type="entry name" value="PfkB_Carbo_kinase"/>
</dbReference>
<dbReference type="RefSeq" id="WP_135260138.1">
    <property type="nucleotide sequence ID" value="NZ_SJZF01000009.1"/>
</dbReference>
<proteinExistence type="inferred from homology"/>
<reference evidence="5 6" key="1">
    <citation type="submission" date="2019-03" db="EMBL/GenBank/DDBJ databases">
        <title>Thermus tengchongensis species for the arsenic transformation mechanism.</title>
        <authorList>
            <person name="Yuan G.C."/>
        </authorList>
    </citation>
    <scope>NUCLEOTIDE SEQUENCE [LARGE SCALE GENOMIC DNA]</scope>
    <source>
        <strain evidence="5 6">15W</strain>
    </source>
</reference>
<evidence type="ECO:0000256" key="2">
    <source>
        <dbReference type="ARBA" id="ARBA00022679"/>
    </source>
</evidence>
<accession>A0A4Y9FCX8</accession>
<dbReference type="PANTHER" id="PTHR43085:SF57">
    <property type="entry name" value="CARBOHYDRATE KINASE PFKB DOMAIN-CONTAINING PROTEIN"/>
    <property type="match status" value="1"/>
</dbReference>
<dbReference type="PANTHER" id="PTHR43085">
    <property type="entry name" value="HEXOKINASE FAMILY MEMBER"/>
    <property type="match status" value="1"/>
</dbReference>
<comment type="caution">
    <text evidence="5">The sequence shown here is derived from an EMBL/GenBank/DDBJ whole genome shotgun (WGS) entry which is preliminary data.</text>
</comment>
<dbReference type="Gene3D" id="3.40.1190.20">
    <property type="match status" value="1"/>
</dbReference>
<name>A0A4Y9FCX8_9DEIN</name>
<dbReference type="EMBL" id="SJZF01000009">
    <property type="protein sequence ID" value="TFU26373.1"/>
    <property type="molecule type" value="Genomic_DNA"/>
</dbReference>
<organism evidence="5 6">
    <name type="scientific">Thermus tengchongensis</name>
    <dbReference type="NCBI Taxonomy" id="1214928"/>
    <lineage>
        <taxon>Bacteria</taxon>
        <taxon>Thermotogati</taxon>
        <taxon>Deinococcota</taxon>
        <taxon>Deinococci</taxon>
        <taxon>Thermales</taxon>
        <taxon>Thermaceae</taxon>
        <taxon>Thermus</taxon>
    </lineage>
</organism>
<evidence type="ECO:0000313" key="6">
    <source>
        <dbReference type="Proteomes" id="UP000297668"/>
    </source>
</evidence>
<dbReference type="PROSITE" id="PS00584">
    <property type="entry name" value="PFKB_KINASES_2"/>
    <property type="match status" value="1"/>
</dbReference>
<dbReference type="CDD" id="cd01167">
    <property type="entry name" value="bac_FRK"/>
    <property type="match status" value="1"/>
</dbReference>
<dbReference type="AlphaFoldDB" id="A0A4Y9FCX8"/>
<evidence type="ECO:0000256" key="3">
    <source>
        <dbReference type="ARBA" id="ARBA00022777"/>
    </source>
</evidence>
<evidence type="ECO:0000256" key="1">
    <source>
        <dbReference type="ARBA" id="ARBA00010688"/>
    </source>
</evidence>
<evidence type="ECO:0000313" key="5">
    <source>
        <dbReference type="EMBL" id="TFU26373.1"/>
    </source>
</evidence>